<proteinExistence type="predicted"/>
<reference evidence="2" key="1">
    <citation type="journal article" date="2023" name="Nat. Plants">
        <title>Single-cell RNA sequencing provides a high-resolution roadmap for understanding the multicellular compartmentation of specialized metabolism.</title>
        <authorList>
            <person name="Sun S."/>
            <person name="Shen X."/>
            <person name="Li Y."/>
            <person name="Li Y."/>
            <person name="Wang S."/>
            <person name="Li R."/>
            <person name="Zhang H."/>
            <person name="Shen G."/>
            <person name="Guo B."/>
            <person name="Wei J."/>
            <person name="Xu J."/>
            <person name="St-Pierre B."/>
            <person name="Chen S."/>
            <person name="Sun C."/>
        </authorList>
    </citation>
    <scope>NUCLEOTIDE SEQUENCE [LARGE SCALE GENOMIC DNA]</scope>
</reference>
<organism evidence="1 2">
    <name type="scientific">Catharanthus roseus</name>
    <name type="common">Madagascar periwinkle</name>
    <name type="synonym">Vinca rosea</name>
    <dbReference type="NCBI Taxonomy" id="4058"/>
    <lineage>
        <taxon>Eukaryota</taxon>
        <taxon>Viridiplantae</taxon>
        <taxon>Streptophyta</taxon>
        <taxon>Embryophyta</taxon>
        <taxon>Tracheophyta</taxon>
        <taxon>Spermatophyta</taxon>
        <taxon>Magnoliopsida</taxon>
        <taxon>eudicotyledons</taxon>
        <taxon>Gunneridae</taxon>
        <taxon>Pentapetalae</taxon>
        <taxon>asterids</taxon>
        <taxon>lamiids</taxon>
        <taxon>Gentianales</taxon>
        <taxon>Apocynaceae</taxon>
        <taxon>Rauvolfioideae</taxon>
        <taxon>Vinceae</taxon>
        <taxon>Catharanthinae</taxon>
        <taxon>Catharanthus</taxon>
    </lineage>
</organism>
<dbReference type="Proteomes" id="UP001060085">
    <property type="component" value="Linkage Group LG06"/>
</dbReference>
<sequence>MIAFLLIMLFNPCLASANKGFLTLFPTTLSLLAQQPARRPLLSAIACLYSSTLHLCSVIGPFLRASSLVKLTRESSLRLLNRQSITYAYNSAASQYTNSAQNKGNALKSLDYQYPNHTASQLPGKSAEGVSRPQIGENVSPRDKIKFLVSTLVDLKEDKETMYSTLDAWVAWEKDFPIGRLKIVLINLEKEQQWHRIIQVIKWMLSKGQGNTMGTYEQLIRALDMDHRVKEAHEIWIKKVGYDLHSVPWKLCKLMISVYYRNNMLQELIKLFKGLEAFDRKPPEKSIVQKVANAYEMLGLVDEKERILEKYKELFVDTWRGRLKSSGSSASNNKKKKKTGKEVVDKESHSPVNNHSCVSET</sequence>
<gene>
    <name evidence="1" type="ORF">M9H77_28615</name>
</gene>
<evidence type="ECO:0000313" key="1">
    <source>
        <dbReference type="EMBL" id="KAI5659822.1"/>
    </source>
</evidence>
<keyword evidence="2" id="KW-1185">Reference proteome</keyword>
<accession>A0ACC0AIH1</accession>
<comment type="caution">
    <text evidence="1">The sequence shown here is derived from an EMBL/GenBank/DDBJ whole genome shotgun (WGS) entry which is preliminary data.</text>
</comment>
<protein>
    <submittedName>
        <fullName evidence="1">Uncharacterized protein</fullName>
    </submittedName>
</protein>
<name>A0ACC0AIH1_CATRO</name>
<evidence type="ECO:0000313" key="2">
    <source>
        <dbReference type="Proteomes" id="UP001060085"/>
    </source>
</evidence>
<dbReference type="EMBL" id="CM044706">
    <property type="protein sequence ID" value="KAI5659822.1"/>
    <property type="molecule type" value="Genomic_DNA"/>
</dbReference>